<sequence length="75" mass="8680">MKINKRISRITPSTIDPRKNHLRTRSRAIHCTHEGITNSLLVLLLVFCECDAIHFITGKIKCNIDSKWLLKRHSS</sequence>
<evidence type="ECO:0000313" key="1">
    <source>
        <dbReference type="EMBL" id="VVC90781.1"/>
    </source>
</evidence>
<name>A0A5E4PXQ3_9NEOP</name>
<dbReference type="EMBL" id="FZQP02000870">
    <property type="protein sequence ID" value="VVC90781.1"/>
    <property type="molecule type" value="Genomic_DNA"/>
</dbReference>
<gene>
    <name evidence="1" type="ORF">LSINAPIS_LOCUS3615</name>
</gene>
<keyword evidence="2" id="KW-1185">Reference proteome</keyword>
<accession>A0A5E4PXQ3</accession>
<evidence type="ECO:0000313" key="2">
    <source>
        <dbReference type="Proteomes" id="UP000324832"/>
    </source>
</evidence>
<dbReference type="Proteomes" id="UP000324832">
    <property type="component" value="Unassembled WGS sequence"/>
</dbReference>
<protein>
    <submittedName>
        <fullName evidence="1">Uncharacterized protein</fullName>
    </submittedName>
</protein>
<reference evidence="1 2" key="1">
    <citation type="submission" date="2017-07" db="EMBL/GenBank/DDBJ databases">
        <authorList>
            <person name="Talla V."/>
            <person name="Backstrom N."/>
        </authorList>
    </citation>
    <scope>NUCLEOTIDE SEQUENCE [LARGE SCALE GENOMIC DNA]</scope>
</reference>
<proteinExistence type="predicted"/>
<organism evidence="1 2">
    <name type="scientific">Leptidea sinapis</name>
    <dbReference type="NCBI Taxonomy" id="189913"/>
    <lineage>
        <taxon>Eukaryota</taxon>
        <taxon>Metazoa</taxon>
        <taxon>Ecdysozoa</taxon>
        <taxon>Arthropoda</taxon>
        <taxon>Hexapoda</taxon>
        <taxon>Insecta</taxon>
        <taxon>Pterygota</taxon>
        <taxon>Neoptera</taxon>
        <taxon>Endopterygota</taxon>
        <taxon>Lepidoptera</taxon>
        <taxon>Glossata</taxon>
        <taxon>Ditrysia</taxon>
        <taxon>Papilionoidea</taxon>
        <taxon>Pieridae</taxon>
        <taxon>Dismorphiinae</taxon>
        <taxon>Leptidea</taxon>
    </lineage>
</organism>
<dbReference type="AlphaFoldDB" id="A0A5E4PXQ3"/>